<accession>A0A5C1A3I9</accession>
<dbReference type="OrthoDB" id="9814116at2"/>
<dbReference type="KEGG" id="kuy:FY550_09290"/>
<feature type="compositionally biased region" description="Polar residues" evidence="1">
    <location>
        <begin position="72"/>
        <end position="83"/>
    </location>
</feature>
<dbReference type="Pfam" id="PF09851">
    <property type="entry name" value="SHOCT"/>
    <property type="match status" value="1"/>
</dbReference>
<feature type="transmembrane region" description="Helical" evidence="2">
    <location>
        <begin position="38"/>
        <end position="59"/>
    </location>
</feature>
<evidence type="ECO:0000256" key="2">
    <source>
        <dbReference type="SAM" id="Phobius"/>
    </source>
</evidence>
<sequence length="119" mass="13089">MVDMDGVYSLVIFVVAAAIYFIPTIVASRKDHKNSGAIAVLNLLTGWTFIGWVVALVWASTDSGTPTTTPSWLQEANQASNAESAPDKYSQVERLARLRDNNAITEEQFEQERNKLLGS</sequence>
<dbReference type="InterPro" id="IPR018649">
    <property type="entry name" value="SHOCT"/>
</dbReference>
<organism evidence="4 5">
    <name type="scientific">Kushneria phosphatilytica</name>
    <dbReference type="NCBI Taxonomy" id="657387"/>
    <lineage>
        <taxon>Bacteria</taxon>
        <taxon>Pseudomonadati</taxon>
        <taxon>Pseudomonadota</taxon>
        <taxon>Gammaproteobacteria</taxon>
        <taxon>Oceanospirillales</taxon>
        <taxon>Halomonadaceae</taxon>
        <taxon>Kushneria</taxon>
    </lineage>
</organism>
<dbReference type="AlphaFoldDB" id="A0A5C1A3I9"/>
<dbReference type="Pfam" id="PF14373">
    <property type="entry name" value="Imm_superinfect"/>
    <property type="match status" value="1"/>
</dbReference>
<name>A0A5C1A3I9_9GAMM</name>
<keyword evidence="2" id="KW-0812">Transmembrane</keyword>
<protein>
    <submittedName>
        <fullName evidence="4">Superinfection immunity protein</fullName>
    </submittedName>
</protein>
<feature type="domain" description="SHOCT" evidence="3">
    <location>
        <begin position="91"/>
        <end position="117"/>
    </location>
</feature>
<reference evidence="4 5" key="1">
    <citation type="submission" date="2019-08" db="EMBL/GenBank/DDBJ databases">
        <title>Complete genome sequence of Kushneria sp. YCWA18, a halophilic phosphate-solubilizing bacterium isolated from Daqiao saltern in China.</title>
        <authorList>
            <person name="Du G.-X."/>
            <person name="Qu L.-Y."/>
        </authorList>
    </citation>
    <scope>NUCLEOTIDE SEQUENCE [LARGE SCALE GENOMIC DNA]</scope>
    <source>
        <strain evidence="4 5">YCWA18</strain>
    </source>
</reference>
<evidence type="ECO:0000256" key="1">
    <source>
        <dbReference type="SAM" id="MobiDB-lite"/>
    </source>
</evidence>
<feature type="compositionally biased region" description="Low complexity" evidence="1">
    <location>
        <begin position="62"/>
        <end position="71"/>
    </location>
</feature>
<evidence type="ECO:0000313" key="4">
    <source>
        <dbReference type="EMBL" id="QEL12806.1"/>
    </source>
</evidence>
<dbReference type="RefSeq" id="WP_084388059.1">
    <property type="nucleotide sequence ID" value="NZ_CP043420.1"/>
</dbReference>
<feature type="region of interest" description="Disordered" evidence="1">
    <location>
        <begin position="62"/>
        <end position="88"/>
    </location>
</feature>
<dbReference type="Proteomes" id="UP000322553">
    <property type="component" value="Chromosome"/>
</dbReference>
<feature type="transmembrane region" description="Helical" evidence="2">
    <location>
        <begin position="6"/>
        <end position="26"/>
    </location>
</feature>
<proteinExistence type="predicted"/>
<keyword evidence="2" id="KW-1133">Transmembrane helix</keyword>
<evidence type="ECO:0000259" key="3">
    <source>
        <dbReference type="Pfam" id="PF09851"/>
    </source>
</evidence>
<gene>
    <name evidence="4" type="ORF">FY550_09290</name>
</gene>
<dbReference type="EMBL" id="CP043420">
    <property type="protein sequence ID" value="QEL12806.1"/>
    <property type="molecule type" value="Genomic_DNA"/>
</dbReference>
<keyword evidence="5" id="KW-1185">Reference proteome</keyword>
<keyword evidence="2" id="KW-0472">Membrane</keyword>
<evidence type="ECO:0000313" key="5">
    <source>
        <dbReference type="Proteomes" id="UP000322553"/>
    </source>
</evidence>
<dbReference type="InterPro" id="IPR016410">
    <property type="entry name" value="Phage_imm"/>
</dbReference>